<keyword evidence="5 8" id="KW-0457">Lysine biosynthesis</keyword>
<dbReference type="Pfam" id="PF01678">
    <property type="entry name" value="DAP_epimerase"/>
    <property type="match status" value="2"/>
</dbReference>
<feature type="binding site" evidence="8">
    <location>
        <begin position="229"/>
        <end position="230"/>
    </location>
    <ligand>
        <name>substrate</name>
    </ligand>
</feature>
<accession>W6JVJ2</accession>
<dbReference type="UniPathway" id="UPA00034">
    <property type="reaction ID" value="UER00025"/>
</dbReference>
<evidence type="ECO:0000256" key="8">
    <source>
        <dbReference type="HAMAP-Rule" id="MF_00197"/>
    </source>
</evidence>
<keyword evidence="4 8" id="KW-0028">Amino-acid biosynthesis</keyword>
<dbReference type="InterPro" id="IPR001653">
    <property type="entry name" value="DAP_epimerase_DapF"/>
</dbReference>
<comment type="caution">
    <text evidence="8">Lacks conserved residue(s) required for the propagation of feature annotation.</text>
</comment>
<feature type="binding site" evidence="8">
    <location>
        <position position="168"/>
    </location>
    <ligand>
        <name>substrate</name>
    </ligand>
</feature>
<dbReference type="HAMAP" id="MF_00197">
    <property type="entry name" value="DAP_epimerase"/>
    <property type="match status" value="1"/>
</dbReference>
<organism evidence="10 11">
    <name type="scientific">Nostocoides australiense Ben110</name>
    <dbReference type="NCBI Taxonomy" id="1193182"/>
    <lineage>
        <taxon>Bacteria</taxon>
        <taxon>Bacillati</taxon>
        <taxon>Actinomycetota</taxon>
        <taxon>Actinomycetes</taxon>
        <taxon>Micrococcales</taxon>
        <taxon>Intrasporangiaceae</taxon>
        <taxon>Nostocoides</taxon>
    </lineage>
</organism>
<feature type="site" description="Could be important to modulate the pK values of the two catalytic cysteine residues" evidence="8">
    <location>
        <position position="219"/>
    </location>
</feature>
<feature type="binding site" evidence="8">
    <location>
        <position position="78"/>
    </location>
    <ligand>
        <name>substrate</name>
    </ligand>
</feature>
<feature type="active site" description="Proton acceptor" evidence="8">
    <location>
        <position position="228"/>
    </location>
</feature>
<name>W6JVJ2_9MICO</name>
<evidence type="ECO:0000256" key="3">
    <source>
        <dbReference type="ARBA" id="ARBA00013080"/>
    </source>
</evidence>
<gene>
    <name evidence="8 10" type="primary">dapF</name>
    <name evidence="10" type="ORF">BN11_180018</name>
</gene>
<dbReference type="GO" id="GO:0005829">
    <property type="term" value="C:cytosol"/>
    <property type="evidence" value="ECO:0007669"/>
    <property type="project" value="TreeGrafter"/>
</dbReference>
<evidence type="ECO:0000256" key="5">
    <source>
        <dbReference type="ARBA" id="ARBA00023154"/>
    </source>
</evidence>
<feature type="active site" evidence="9">
    <location>
        <position position="87"/>
    </location>
</feature>
<dbReference type="AlphaFoldDB" id="W6JVJ2"/>
<reference evidence="10 11" key="1">
    <citation type="journal article" date="2013" name="ISME J.">
        <title>A metabolic model for members of the genus Tetrasphaera involved in enhanced biological phosphorus removal.</title>
        <authorList>
            <person name="Kristiansen R."/>
            <person name="Nguyen H.T.T."/>
            <person name="Saunders A.M."/>
            <person name="Nielsen J.L."/>
            <person name="Wimmer R."/>
            <person name="Le V.Q."/>
            <person name="McIlroy S.J."/>
            <person name="Petrovski S."/>
            <person name="Seviour R.J."/>
            <person name="Calteau A."/>
            <person name="Nielsen K.L."/>
            <person name="Nielsen P.H."/>
        </authorList>
    </citation>
    <scope>NUCLEOTIDE SEQUENCE [LARGE SCALE GENOMIC DNA]</scope>
    <source>
        <strain evidence="10 11">Ben110</strain>
    </source>
</reference>
<evidence type="ECO:0000256" key="7">
    <source>
        <dbReference type="ARBA" id="ARBA00051712"/>
    </source>
</evidence>
<feature type="binding site" evidence="8">
    <location>
        <begin position="219"/>
        <end position="220"/>
    </location>
    <ligand>
        <name>substrate</name>
    </ligand>
</feature>
<evidence type="ECO:0000256" key="4">
    <source>
        <dbReference type="ARBA" id="ARBA00022605"/>
    </source>
</evidence>
<dbReference type="GO" id="GO:0009089">
    <property type="term" value="P:lysine biosynthetic process via diaminopimelate"/>
    <property type="evidence" value="ECO:0007669"/>
    <property type="project" value="UniProtKB-UniRule"/>
</dbReference>
<dbReference type="OrthoDB" id="9805408at2"/>
<comment type="caution">
    <text evidence="10">The sequence shown here is derived from an EMBL/GenBank/DDBJ whole genome shotgun (WGS) entry which is preliminary data.</text>
</comment>
<keyword evidence="6 8" id="KW-0413">Isomerase</keyword>
<evidence type="ECO:0000256" key="2">
    <source>
        <dbReference type="ARBA" id="ARBA00010219"/>
    </source>
</evidence>
<sequence length="287" mass="30599">MSRTVRFTKGHGTRNDFVLLDDRDGEFALTAAMAAALADRRSGIGGDGVIRIAPTSSAREDEVRAQADDAAWFMDYRNADGSVAEMCGNGVRVFALYLRREGLAPAEGFGVATRGGVKRVRFGGDDTVIVDMGSWRYEDESEAADGMDALVHVDGHQPFSALRLDLGNPHTVVAVPPSVDLDELDLTTAPQVNPNPVAGTNVEFVKPLGRGHIRMRVHERGVGETESCGTGICAAAIATHLWAGDLDGHEPWIVDVPGGRLQVRLLPDNHVELSGPAVLVADGTVQI</sequence>
<comment type="pathway">
    <text evidence="1 8">Amino-acid biosynthesis; L-lysine biosynthesis via DAP pathway; DL-2,6-diaminopimelate from LL-2,6-diaminopimelate: step 1/1.</text>
</comment>
<proteinExistence type="inferred from homology"/>
<dbReference type="SUPFAM" id="SSF54506">
    <property type="entry name" value="Diaminopimelate epimerase-like"/>
    <property type="match status" value="2"/>
</dbReference>
<feature type="site" description="Could be important to modulate the pK values of the two catalytic cysteine residues" evidence="8">
    <location>
        <position position="170"/>
    </location>
</feature>
<dbReference type="InterPro" id="IPR018510">
    <property type="entry name" value="DAP_epimerase_AS"/>
</dbReference>
<protein>
    <recommendedName>
        <fullName evidence="3 8">Diaminopimelate epimerase</fullName>
        <shortName evidence="8">DAP epimerase</shortName>
        <ecNumber evidence="3 8">5.1.1.7</ecNumber>
    </recommendedName>
    <alternativeName>
        <fullName evidence="8">PLP-independent amino acid racemase</fullName>
    </alternativeName>
</protein>
<feature type="binding site" evidence="8">
    <location>
        <begin position="88"/>
        <end position="89"/>
    </location>
    <ligand>
        <name>substrate</name>
    </ligand>
</feature>
<comment type="subcellular location">
    <subcellularLocation>
        <location evidence="8">Cytoplasm</location>
    </subcellularLocation>
</comment>
<dbReference type="EMBL" id="CAJA01000090">
    <property type="protein sequence ID" value="CCH72600.1"/>
    <property type="molecule type" value="Genomic_DNA"/>
</dbReference>
<evidence type="ECO:0000256" key="9">
    <source>
        <dbReference type="PROSITE-ProRule" id="PRU10125"/>
    </source>
</evidence>
<dbReference type="Gene3D" id="3.10.310.10">
    <property type="entry name" value="Diaminopimelate Epimerase, Chain A, domain 1"/>
    <property type="match status" value="2"/>
</dbReference>
<feature type="active site" description="Proton donor" evidence="8">
    <location>
        <position position="87"/>
    </location>
</feature>
<comment type="similarity">
    <text evidence="2 8">Belongs to the diaminopimelate epimerase family.</text>
</comment>
<comment type="catalytic activity">
    <reaction evidence="7 8">
        <text>(2S,6S)-2,6-diaminopimelate = meso-2,6-diaminopimelate</text>
        <dbReference type="Rhea" id="RHEA:15393"/>
        <dbReference type="ChEBI" id="CHEBI:57609"/>
        <dbReference type="ChEBI" id="CHEBI:57791"/>
        <dbReference type="EC" id="5.1.1.7"/>
    </reaction>
</comment>
<feature type="binding site" evidence="8">
    <location>
        <position position="201"/>
    </location>
    <ligand>
        <name>substrate</name>
    </ligand>
</feature>
<evidence type="ECO:0000313" key="11">
    <source>
        <dbReference type="Proteomes" id="UP000035763"/>
    </source>
</evidence>
<dbReference type="GO" id="GO:0008837">
    <property type="term" value="F:diaminopimelate epimerase activity"/>
    <property type="evidence" value="ECO:0007669"/>
    <property type="project" value="UniProtKB-UniRule"/>
</dbReference>
<evidence type="ECO:0000256" key="1">
    <source>
        <dbReference type="ARBA" id="ARBA00005196"/>
    </source>
</evidence>
<dbReference type="STRING" id="1193182.BN11_180018"/>
<evidence type="ECO:0000313" key="10">
    <source>
        <dbReference type="EMBL" id="CCH72600.1"/>
    </source>
</evidence>
<dbReference type="PANTHER" id="PTHR31689:SF0">
    <property type="entry name" value="DIAMINOPIMELATE EPIMERASE"/>
    <property type="match status" value="1"/>
</dbReference>
<dbReference type="NCBIfam" id="TIGR00652">
    <property type="entry name" value="DapF"/>
    <property type="match status" value="1"/>
</dbReference>
<comment type="function">
    <text evidence="8">Catalyzes the stereoinversion of LL-2,6-diaminopimelate (L,L-DAP) to meso-diaminopimelate (meso-DAP), a precursor of L-lysine and an essential component of the bacterial peptidoglycan.</text>
</comment>
<dbReference type="EC" id="5.1.1.7" evidence="3 8"/>
<dbReference type="PROSITE" id="PS01326">
    <property type="entry name" value="DAP_EPIMERASE"/>
    <property type="match status" value="1"/>
</dbReference>
<dbReference type="Proteomes" id="UP000035763">
    <property type="component" value="Unassembled WGS sequence"/>
</dbReference>
<comment type="subunit">
    <text evidence="8">Homodimer.</text>
</comment>
<evidence type="ECO:0000256" key="6">
    <source>
        <dbReference type="ARBA" id="ARBA00023235"/>
    </source>
</evidence>
<feature type="binding site" evidence="8">
    <location>
        <position position="15"/>
    </location>
    <ligand>
        <name>substrate</name>
    </ligand>
</feature>
<keyword evidence="8" id="KW-0963">Cytoplasm</keyword>
<keyword evidence="11" id="KW-1185">Reference proteome</keyword>
<dbReference type="RefSeq" id="WP_048693885.1">
    <property type="nucleotide sequence ID" value="NZ_HG764815.1"/>
</dbReference>
<dbReference type="PANTHER" id="PTHR31689">
    <property type="entry name" value="DIAMINOPIMELATE EPIMERASE, CHLOROPLASTIC"/>
    <property type="match status" value="1"/>
</dbReference>